<evidence type="ECO:0000256" key="9">
    <source>
        <dbReference type="PIRSR" id="PIRSR037938-1"/>
    </source>
</evidence>
<dbReference type="CDD" id="cd01408">
    <property type="entry name" value="SIRT1"/>
    <property type="match status" value="1"/>
</dbReference>
<dbReference type="STRING" id="765440.A0A0C3GFL4"/>
<dbReference type="GO" id="GO:0017136">
    <property type="term" value="F:histone deacetylase activity, NAD-dependent"/>
    <property type="evidence" value="ECO:0007669"/>
    <property type="project" value="InterPro"/>
</dbReference>
<feature type="binding site" evidence="12">
    <location>
        <position position="174"/>
    </location>
    <ligand>
        <name>Zn(2+)</name>
        <dbReference type="ChEBI" id="CHEBI:29105"/>
    </ligand>
</feature>
<keyword evidence="3 8" id="KW-0808">Transferase</keyword>
<reference evidence="16" key="2">
    <citation type="submission" date="2015-01" db="EMBL/GenBank/DDBJ databases">
        <title>Evolutionary Origins and Diversification of the Mycorrhizal Mutualists.</title>
        <authorList>
            <consortium name="DOE Joint Genome Institute"/>
            <consortium name="Mycorrhizal Genomics Consortium"/>
            <person name="Kohler A."/>
            <person name="Kuo A."/>
            <person name="Nagy L.G."/>
            <person name="Floudas D."/>
            <person name="Copeland A."/>
            <person name="Barry K.W."/>
            <person name="Cichocki N."/>
            <person name="Veneault-Fourrey C."/>
            <person name="LaButti K."/>
            <person name="Lindquist E.A."/>
            <person name="Lipzen A."/>
            <person name="Lundell T."/>
            <person name="Morin E."/>
            <person name="Murat C."/>
            <person name="Riley R."/>
            <person name="Ohm R."/>
            <person name="Sun H."/>
            <person name="Tunlid A."/>
            <person name="Henrissat B."/>
            <person name="Grigoriev I.V."/>
            <person name="Hibbett D.S."/>
            <person name="Martin F."/>
        </authorList>
    </citation>
    <scope>NUCLEOTIDE SEQUENCE [LARGE SCALE GENOMIC DNA]</scope>
    <source>
        <strain evidence="16">F 1598</strain>
    </source>
</reference>
<dbReference type="SUPFAM" id="SSF52467">
    <property type="entry name" value="DHS-like NAD/FAD-binding domain"/>
    <property type="match status" value="1"/>
</dbReference>
<keyword evidence="5 8" id="KW-0862">Zinc</keyword>
<dbReference type="InParanoid" id="A0A0C3GFL4"/>
<dbReference type="FunCoup" id="A0A0C3GFL4">
    <property type="interactions" value="239"/>
</dbReference>
<dbReference type="EC" id="2.3.1.286" evidence="8"/>
<evidence type="ECO:0000256" key="6">
    <source>
        <dbReference type="ARBA" id="ARBA00023027"/>
    </source>
</evidence>
<evidence type="ECO:0000256" key="4">
    <source>
        <dbReference type="ARBA" id="ARBA00022723"/>
    </source>
</evidence>
<feature type="binding site" evidence="11 12">
    <location>
        <position position="153"/>
    </location>
    <ligand>
        <name>Zn(2+)</name>
        <dbReference type="ChEBI" id="CHEBI:29105"/>
    </ligand>
</feature>
<protein>
    <recommendedName>
        <fullName evidence="8">NAD-dependent protein deacetylase</fullName>
        <ecNumber evidence="8">2.3.1.286</ecNumber>
    </recommendedName>
</protein>
<dbReference type="GO" id="GO:0005634">
    <property type="term" value="C:nucleus"/>
    <property type="evidence" value="ECO:0007669"/>
    <property type="project" value="TreeGrafter"/>
</dbReference>
<dbReference type="InterPro" id="IPR003000">
    <property type="entry name" value="Sirtuin"/>
</dbReference>
<dbReference type="InterPro" id="IPR050134">
    <property type="entry name" value="NAD-dep_sirtuin_deacylases"/>
</dbReference>
<dbReference type="AlphaFoldDB" id="A0A0C3GFL4"/>
<dbReference type="GO" id="GO:0005739">
    <property type="term" value="C:mitochondrion"/>
    <property type="evidence" value="ECO:0007669"/>
    <property type="project" value="UniProtKB-SubCell"/>
</dbReference>
<feature type="binding site" evidence="12">
    <location>
        <position position="179"/>
    </location>
    <ligand>
        <name>Zn(2+)</name>
        <dbReference type="ChEBI" id="CHEBI:29105"/>
    </ligand>
</feature>
<reference evidence="15 16" key="1">
    <citation type="submission" date="2014-04" db="EMBL/GenBank/DDBJ databases">
        <authorList>
            <consortium name="DOE Joint Genome Institute"/>
            <person name="Kuo A."/>
            <person name="Tarkka M."/>
            <person name="Buscot F."/>
            <person name="Kohler A."/>
            <person name="Nagy L.G."/>
            <person name="Floudas D."/>
            <person name="Copeland A."/>
            <person name="Barry K.W."/>
            <person name="Cichocki N."/>
            <person name="Veneault-Fourrey C."/>
            <person name="LaButti K."/>
            <person name="Lindquist E.A."/>
            <person name="Lipzen A."/>
            <person name="Lundell T."/>
            <person name="Morin E."/>
            <person name="Murat C."/>
            <person name="Sun H."/>
            <person name="Tunlid A."/>
            <person name="Henrissat B."/>
            <person name="Grigoriev I.V."/>
            <person name="Hibbett D.S."/>
            <person name="Martin F."/>
            <person name="Nordberg H.P."/>
            <person name="Cantor M.N."/>
            <person name="Hua S.X."/>
        </authorList>
    </citation>
    <scope>NUCLEOTIDE SEQUENCE [LARGE SCALE GENOMIC DNA]</scope>
    <source>
        <strain evidence="15 16">F 1598</strain>
    </source>
</reference>
<feature type="binding site" evidence="11 12">
    <location>
        <position position="150"/>
    </location>
    <ligand>
        <name>Zn(2+)</name>
        <dbReference type="ChEBI" id="CHEBI:29105"/>
    </ligand>
</feature>
<evidence type="ECO:0000256" key="5">
    <source>
        <dbReference type="ARBA" id="ARBA00022833"/>
    </source>
</evidence>
<evidence type="ECO:0000256" key="13">
    <source>
        <dbReference type="SAM" id="MobiDB-lite"/>
    </source>
</evidence>
<dbReference type="HOGENOM" id="CLU_023643_0_0_1"/>
<dbReference type="Proteomes" id="UP000054166">
    <property type="component" value="Unassembled WGS sequence"/>
</dbReference>
<name>A0A0C3GFL4_PILCF</name>
<dbReference type="PANTHER" id="PTHR11085:SF6">
    <property type="entry name" value="NAD-DEPENDENT PROTEIN DEACETYLASE SIRTUIN-2"/>
    <property type="match status" value="1"/>
</dbReference>
<evidence type="ECO:0000256" key="10">
    <source>
        <dbReference type="PIRSR" id="PIRSR037938-2"/>
    </source>
</evidence>
<feature type="region of interest" description="Disordered" evidence="13">
    <location>
        <begin position="302"/>
        <end position="374"/>
    </location>
</feature>
<evidence type="ECO:0000256" key="11">
    <source>
        <dbReference type="PIRSR" id="PIRSR037938-3"/>
    </source>
</evidence>
<dbReference type="InterPro" id="IPR026590">
    <property type="entry name" value="Ssirtuin_cat_dom"/>
</dbReference>
<feature type="binding site" evidence="10">
    <location>
        <begin position="50"/>
        <end position="52"/>
    </location>
    <ligand>
        <name>NAD(+)</name>
        <dbReference type="ChEBI" id="CHEBI:57540"/>
    </ligand>
</feature>
<dbReference type="InterPro" id="IPR029035">
    <property type="entry name" value="DHS-like_NAD/FAD-binding_dom"/>
</dbReference>
<feature type="compositionally biased region" description="Low complexity" evidence="13">
    <location>
        <begin position="312"/>
        <end position="322"/>
    </location>
</feature>
<comment type="subcellular location">
    <subcellularLocation>
        <location evidence="1">Mitochondrion</location>
    </subcellularLocation>
</comment>
<feature type="binding site" evidence="10">
    <location>
        <begin position="40"/>
        <end position="44"/>
    </location>
    <ligand>
        <name>NAD(+)</name>
        <dbReference type="ChEBI" id="CHEBI:57540"/>
    </ligand>
</feature>
<dbReference type="OrthoDB" id="420264at2759"/>
<dbReference type="InterPro" id="IPR017328">
    <property type="entry name" value="Sirtuin_class_I"/>
</dbReference>
<evidence type="ECO:0000313" key="16">
    <source>
        <dbReference type="Proteomes" id="UP000054166"/>
    </source>
</evidence>
<evidence type="ECO:0000256" key="7">
    <source>
        <dbReference type="ARBA" id="ARBA00023128"/>
    </source>
</evidence>
<gene>
    <name evidence="15" type="ORF">PILCRDRAFT_225362</name>
</gene>
<comment type="catalytic activity">
    <reaction evidence="8">
        <text>N(6)-acetyl-L-lysyl-[protein] + NAD(+) + H2O = 2''-O-acetyl-ADP-D-ribose + nicotinamide + L-lysyl-[protein]</text>
        <dbReference type="Rhea" id="RHEA:43636"/>
        <dbReference type="Rhea" id="RHEA-COMP:9752"/>
        <dbReference type="Rhea" id="RHEA-COMP:10731"/>
        <dbReference type="ChEBI" id="CHEBI:15377"/>
        <dbReference type="ChEBI" id="CHEBI:17154"/>
        <dbReference type="ChEBI" id="CHEBI:29969"/>
        <dbReference type="ChEBI" id="CHEBI:57540"/>
        <dbReference type="ChEBI" id="CHEBI:61930"/>
        <dbReference type="ChEBI" id="CHEBI:83767"/>
        <dbReference type="EC" id="2.3.1.286"/>
    </reaction>
</comment>
<proteinExistence type="inferred from homology"/>
<organism evidence="15 16">
    <name type="scientific">Piloderma croceum (strain F 1598)</name>
    <dbReference type="NCBI Taxonomy" id="765440"/>
    <lineage>
        <taxon>Eukaryota</taxon>
        <taxon>Fungi</taxon>
        <taxon>Dikarya</taxon>
        <taxon>Basidiomycota</taxon>
        <taxon>Agaricomycotina</taxon>
        <taxon>Agaricomycetes</taxon>
        <taxon>Agaricomycetidae</taxon>
        <taxon>Atheliales</taxon>
        <taxon>Atheliaceae</taxon>
        <taxon>Piloderma</taxon>
    </lineage>
</organism>
<feature type="binding site" evidence="10">
    <location>
        <begin position="122"/>
        <end position="125"/>
    </location>
    <ligand>
        <name>NAD(+)</name>
        <dbReference type="ChEBI" id="CHEBI:57540"/>
    </ligand>
</feature>
<comment type="cofactor">
    <cofactor evidence="11">
        <name>Zn(2+)</name>
        <dbReference type="ChEBI" id="CHEBI:29105"/>
    </cofactor>
    <text evidence="11">Binds 1 zinc ion per subunit.</text>
</comment>
<keyword evidence="16" id="KW-1185">Reference proteome</keyword>
<dbReference type="Gene3D" id="3.30.1600.10">
    <property type="entry name" value="SIR2/SIRT2 'Small Domain"/>
    <property type="match status" value="1"/>
</dbReference>
<evidence type="ECO:0000313" key="15">
    <source>
        <dbReference type="EMBL" id="KIM89436.1"/>
    </source>
</evidence>
<dbReference type="Gene3D" id="3.40.50.1220">
    <property type="entry name" value="TPP-binding domain"/>
    <property type="match status" value="1"/>
</dbReference>
<feature type="active site" description="Proton acceptor" evidence="9 12">
    <location>
        <position position="142"/>
    </location>
</feature>
<comment type="similarity">
    <text evidence="2 8">Belongs to the sirtuin family. Class I subfamily.</text>
</comment>
<feature type="binding site" evidence="10">
    <location>
        <begin position="233"/>
        <end position="234"/>
    </location>
    <ligand>
        <name>NAD(+)</name>
        <dbReference type="ChEBI" id="CHEBI:57540"/>
    </ligand>
</feature>
<evidence type="ECO:0000256" key="3">
    <source>
        <dbReference type="ARBA" id="ARBA00022679"/>
    </source>
</evidence>
<dbReference type="PIRSF" id="PIRSF037938">
    <property type="entry name" value="SIR2_euk"/>
    <property type="match status" value="1"/>
</dbReference>
<keyword evidence="4 8" id="KW-0479">Metal-binding</keyword>
<feature type="domain" description="Deacetylase sirtuin-type" evidence="14">
    <location>
        <begin position="12"/>
        <end position="291"/>
    </location>
</feature>
<evidence type="ECO:0000256" key="12">
    <source>
        <dbReference type="PROSITE-ProRule" id="PRU00236"/>
    </source>
</evidence>
<evidence type="ECO:0000256" key="8">
    <source>
        <dbReference type="PIRNR" id="PIRNR037938"/>
    </source>
</evidence>
<dbReference type="EMBL" id="KN832975">
    <property type="protein sequence ID" value="KIM89436.1"/>
    <property type="molecule type" value="Genomic_DNA"/>
</dbReference>
<evidence type="ECO:0000256" key="1">
    <source>
        <dbReference type="ARBA" id="ARBA00004173"/>
    </source>
</evidence>
<dbReference type="PANTHER" id="PTHR11085">
    <property type="entry name" value="NAD-DEPENDENT PROTEIN DEACYLASE SIRTUIN-5, MITOCHONDRIAL-RELATED"/>
    <property type="match status" value="1"/>
</dbReference>
<keyword evidence="7" id="KW-0496">Mitochondrion</keyword>
<dbReference type="InterPro" id="IPR026591">
    <property type="entry name" value="Sirtuin_cat_small_dom_sf"/>
</dbReference>
<feature type="binding site" evidence="10">
    <location>
        <position position="277"/>
    </location>
    <ligand>
        <name>NAD(+)</name>
        <dbReference type="ChEBI" id="CHEBI:57540"/>
    </ligand>
</feature>
<evidence type="ECO:0000259" key="14">
    <source>
        <dbReference type="PROSITE" id="PS50305"/>
    </source>
</evidence>
<sequence length="374" mass="41731">MANNKTLDESTANARGDDIASLARYMQSKTCRNVFLMLGAGISTAAGIPDFRSPDTGLYANLARLNLPYPEAVFEINFFRRHPEPFYMLAKELYPGKFRPTLTHSFVRLLASKSLLHTCFTQNIDTLERRAGVPAGKIIEAHGSFATQRCIECKRPYDDEKMKKAVKEGSIPRCENAKCKGTGKTRRNEFGEEEKERGLVKPDIVFFGEGLPDEFHRAIPTLREADLLIVMGTSLTVRPFAMLAELVREGCLRVLINLEKVGDLGDREDDIVCLGKCDEIVQELARELGWEEELQKAWEATAESVESEKVESAAAAETSTADELNKREKEHLQTEVDKLTRDVEKSLALTDNLTGGEEETTDPNSSAKQEEPAL</sequence>
<keyword evidence="6 8" id="KW-0520">NAD</keyword>
<feature type="compositionally biased region" description="Basic and acidic residues" evidence="13">
    <location>
        <begin position="323"/>
        <end position="345"/>
    </location>
</feature>
<dbReference type="GO" id="GO:0070403">
    <property type="term" value="F:NAD+ binding"/>
    <property type="evidence" value="ECO:0007669"/>
    <property type="project" value="UniProtKB-UniRule"/>
</dbReference>
<feature type="binding site" evidence="10">
    <location>
        <begin position="257"/>
        <end position="259"/>
    </location>
    <ligand>
        <name>NAD(+)</name>
        <dbReference type="ChEBI" id="CHEBI:57540"/>
    </ligand>
</feature>
<dbReference type="PROSITE" id="PS50305">
    <property type="entry name" value="SIRTUIN"/>
    <property type="match status" value="1"/>
</dbReference>
<dbReference type="Pfam" id="PF02146">
    <property type="entry name" value="SIR2"/>
    <property type="match status" value="1"/>
</dbReference>
<dbReference type="GO" id="GO:0008270">
    <property type="term" value="F:zinc ion binding"/>
    <property type="evidence" value="ECO:0007669"/>
    <property type="project" value="UniProtKB-UniRule"/>
</dbReference>
<evidence type="ECO:0000256" key="2">
    <source>
        <dbReference type="ARBA" id="ARBA00006924"/>
    </source>
</evidence>
<accession>A0A0C3GFL4</accession>